<dbReference type="InterPro" id="IPR003661">
    <property type="entry name" value="HisK_dim/P_dom"/>
</dbReference>
<dbReference type="PRINTS" id="PR00344">
    <property type="entry name" value="BCTRLSENSOR"/>
</dbReference>
<dbReference type="Gene3D" id="3.40.50.2300">
    <property type="match status" value="1"/>
</dbReference>
<dbReference type="EMBL" id="AP018042">
    <property type="protein sequence ID" value="BAX81836.1"/>
    <property type="molecule type" value="Genomic_DNA"/>
</dbReference>
<organism evidence="16 17">
    <name type="scientific">Labilibaculum antarcticum</name>
    <dbReference type="NCBI Taxonomy" id="1717717"/>
    <lineage>
        <taxon>Bacteria</taxon>
        <taxon>Pseudomonadati</taxon>
        <taxon>Bacteroidota</taxon>
        <taxon>Bacteroidia</taxon>
        <taxon>Marinilabiliales</taxon>
        <taxon>Marinifilaceae</taxon>
        <taxon>Labilibaculum</taxon>
    </lineage>
</organism>
<dbReference type="InterPro" id="IPR004358">
    <property type="entry name" value="Sig_transdc_His_kin-like_C"/>
</dbReference>
<evidence type="ECO:0000313" key="16">
    <source>
        <dbReference type="EMBL" id="BAX81836.1"/>
    </source>
</evidence>
<comment type="catalytic activity">
    <reaction evidence="1">
        <text>ATP + protein L-histidine = ADP + protein N-phospho-L-histidine.</text>
        <dbReference type="EC" id="2.7.13.3"/>
    </reaction>
</comment>
<dbReference type="InterPro" id="IPR001789">
    <property type="entry name" value="Sig_transdc_resp-reg_receiver"/>
</dbReference>
<evidence type="ECO:0000256" key="13">
    <source>
        <dbReference type="SAM" id="Phobius"/>
    </source>
</evidence>
<name>A0A1Y1CN39_9BACT</name>
<evidence type="ECO:0000256" key="7">
    <source>
        <dbReference type="ARBA" id="ARBA00022741"/>
    </source>
</evidence>
<dbReference type="CDD" id="cd16922">
    <property type="entry name" value="HATPase_EvgS-ArcB-TorS-like"/>
    <property type="match status" value="1"/>
</dbReference>
<dbReference type="SMART" id="SM00387">
    <property type="entry name" value="HATPase_c"/>
    <property type="match status" value="1"/>
</dbReference>
<keyword evidence="6" id="KW-0808">Transferase</keyword>
<dbReference type="Gene3D" id="3.30.450.290">
    <property type="match status" value="1"/>
</dbReference>
<dbReference type="CDD" id="cd00082">
    <property type="entry name" value="HisKA"/>
    <property type="match status" value="1"/>
</dbReference>
<dbReference type="SUPFAM" id="SSF52172">
    <property type="entry name" value="CheY-like"/>
    <property type="match status" value="1"/>
</dbReference>
<feature type="domain" description="Response regulatory" evidence="15">
    <location>
        <begin position="527"/>
        <end position="641"/>
    </location>
</feature>
<keyword evidence="8" id="KW-0418">Kinase</keyword>
<dbReference type="KEGG" id="mbas:ALGA_3538"/>
<dbReference type="Pfam" id="PF02518">
    <property type="entry name" value="HATPase_c"/>
    <property type="match status" value="1"/>
</dbReference>
<reference evidence="16 17" key="1">
    <citation type="journal article" date="2018" name="Mar. Genomics">
        <title>Complete genome sequence of Marinifilaceae bacterium strain SPP2, isolated from the Antarctic marine sediment.</title>
        <authorList>
            <person name="Watanabe M."/>
            <person name="Kojima H."/>
            <person name="Fukui M."/>
        </authorList>
    </citation>
    <scope>NUCLEOTIDE SEQUENCE [LARGE SCALE GENOMIC DNA]</scope>
    <source>
        <strain evidence="16 17">SPP2</strain>
    </source>
</reference>
<dbReference type="Proteomes" id="UP000218267">
    <property type="component" value="Chromosome"/>
</dbReference>
<dbReference type="Pfam" id="PF00072">
    <property type="entry name" value="Response_reg"/>
    <property type="match status" value="1"/>
</dbReference>
<dbReference type="InterPro" id="IPR003594">
    <property type="entry name" value="HATPase_dom"/>
</dbReference>
<evidence type="ECO:0000256" key="9">
    <source>
        <dbReference type="ARBA" id="ARBA00022840"/>
    </source>
</evidence>
<dbReference type="InterPro" id="IPR036890">
    <property type="entry name" value="HATPase_C_sf"/>
</dbReference>
<feature type="transmembrane region" description="Helical" evidence="13">
    <location>
        <begin position="7"/>
        <end position="29"/>
    </location>
</feature>
<dbReference type="PANTHER" id="PTHR43047">
    <property type="entry name" value="TWO-COMPONENT HISTIDINE PROTEIN KINASE"/>
    <property type="match status" value="1"/>
</dbReference>
<dbReference type="InterPro" id="IPR021796">
    <property type="entry name" value="Tll0287-like_dom"/>
</dbReference>
<dbReference type="PROSITE" id="PS50109">
    <property type="entry name" value="HIS_KIN"/>
    <property type="match status" value="1"/>
</dbReference>
<keyword evidence="13" id="KW-1133">Transmembrane helix</keyword>
<evidence type="ECO:0000256" key="11">
    <source>
        <dbReference type="ARBA" id="ARBA00023136"/>
    </source>
</evidence>
<dbReference type="InterPro" id="IPR036097">
    <property type="entry name" value="HisK_dim/P_sf"/>
</dbReference>
<dbReference type="Pfam" id="PF11845">
    <property type="entry name" value="Tll0287-like"/>
    <property type="match status" value="1"/>
</dbReference>
<keyword evidence="11 13" id="KW-0472">Membrane</keyword>
<keyword evidence="9" id="KW-0067">ATP-binding</keyword>
<dbReference type="GO" id="GO:0000155">
    <property type="term" value="F:phosphorelay sensor kinase activity"/>
    <property type="evidence" value="ECO:0007669"/>
    <property type="project" value="InterPro"/>
</dbReference>
<evidence type="ECO:0000256" key="2">
    <source>
        <dbReference type="ARBA" id="ARBA00004236"/>
    </source>
</evidence>
<dbReference type="InterPro" id="IPR011006">
    <property type="entry name" value="CheY-like_superfamily"/>
</dbReference>
<dbReference type="Gene3D" id="1.10.287.130">
    <property type="match status" value="1"/>
</dbReference>
<dbReference type="PROSITE" id="PS50110">
    <property type="entry name" value="RESPONSE_REGULATORY"/>
    <property type="match status" value="1"/>
</dbReference>
<dbReference type="SUPFAM" id="SSF47384">
    <property type="entry name" value="Homodimeric domain of signal transducing histidine kinase"/>
    <property type="match status" value="1"/>
</dbReference>
<evidence type="ECO:0000259" key="14">
    <source>
        <dbReference type="PROSITE" id="PS50109"/>
    </source>
</evidence>
<accession>A0A1Y1CN39</accession>
<evidence type="ECO:0000256" key="8">
    <source>
        <dbReference type="ARBA" id="ARBA00022777"/>
    </source>
</evidence>
<evidence type="ECO:0000256" key="4">
    <source>
        <dbReference type="ARBA" id="ARBA00022475"/>
    </source>
</evidence>
<dbReference type="FunFam" id="3.30.565.10:FF:000023">
    <property type="entry name" value="PAS domain-containing sensor histidine kinase"/>
    <property type="match status" value="1"/>
</dbReference>
<dbReference type="CDD" id="cd17546">
    <property type="entry name" value="REC_hyHK_CKI1_RcsC-like"/>
    <property type="match status" value="1"/>
</dbReference>
<keyword evidence="5 12" id="KW-0597">Phosphoprotein</keyword>
<dbReference type="PANTHER" id="PTHR43047:SF72">
    <property type="entry name" value="OSMOSENSING HISTIDINE PROTEIN KINASE SLN1"/>
    <property type="match status" value="1"/>
</dbReference>
<dbReference type="RefSeq" id="WP_096431598.1">
    <property type="nucleotide sequence ID" value="NZ_AP018042.1"/>
</dbReference>
<feature type="modified residue" description="4-aspartylphosphate" evidence="12">
    <location>
        <position position="576"/>
    </location>
</feature>
<evidence type="ECO:0000256" key="5">
    <source>
        <dbReference type="ARBA" id="ARBA00022553"/>
    </source>
</evidence>
<reference evidence="17" key="2">
    <citation type="journal article" date="2020" name="Antonie Van Leeuwenhoek">
        <title>Labilibaculum antarcticum sp. nov., a novel facultative anaerobic, psychrotorelant bacterium isolated from marine sediment of Antarctica.</title>
        <authorList>
            <person name="Watanabe M."/>
            <person name="Kojima H."/>
            <person name="Fukui M."/>
        </authorList>
    </citation>
    <scope>NUCLEOTIDE SEQUENCE [LARGE SCALE GENOMIC DNA]</scope>
    <source>
        <strain evidence="17">SPP2</strain>
    </source>
</reference>
<protein>
    <recommendedName>
        <fullName evidence="3">histidine kinase</fullName>
        <ecNumber evidence="3">2.7.13.3</ecNumber>
    </recommendedName>
</protein>
<feature type="domain" description="Histidine kinase" evidence="14">
    <location>
        <begin position="284"/>
        <end position="505"/>
    </location>
</feature>
<keyword evidence="10" id="KW-0902">Two-component regulatory system</keyword>
<dbReference type="SMART" id="SM00388">
    <property type="entry name" value="HisKA"/>
    <property type="match status" value="1"/>
</dbReference>
<keyword evidence="7" id="KW-0547">Nucleotide-binding</keyword>
<dbReference type="GO" id="GO:0005524">
    <property type="term" value="F:ATP binding"/>
    <property type="evidence" value="ECO:0007669"/>
    <property type="project" value="UniProtKB-KW"/>
</dbReference>
<keyword evidence="4" id="KW-1003">Cell membrane</keyword>
<evidence type="ECO:0000256" key="1">
    <source>
        <dbReference type="ARBA" id="ARBA00000085"/>
    </source>
</evidence>
<proteinExistence type="predicted"/>
<dbReference type="Gene3D" id="3.30.565.10">
    <property type="entry name" value="Histidine kinase-like ATPase, C-terminal domain"/>
    <property type="match status" value="1"/>
</dbReference>
<comment type="subcellular location">
    <subcellularLocation>
        <location evidence="2">Cell membrane</location>
    </subcellularLocation>
</comment>
<gene>
    <name evidence="16" type="ORF">ALGA_3538</name>
</gene>
<evidence type="ECO:0000259" key="15">
    <source>
        <dbReference type="PROSITE" id="PS50110"/>
    </source>
</evidence>
<dbReference type="EC" id="2.7.13.3" evidence="3"/>
<dbReference type="AlphaFoldDB" id="A0A1Y1CN39"/>
<sequence>MGKEIRYITNFFILIIVTITLLIGSSLAWNIHKENQTAYELAKVEALGSYNKDLVFRRWASMHGGVYVPITDSIQPNPHLNFLEEQNVTTTTGKKLTLVNPAYMARLVFQIGEKQYGQKGHITSLNPIRPENKADEWETKALQLFEEGKTEFSSIEQLDNENYLRLMLPMHVENSCLKCHAHQGYKLGDIRGGISVSIPMSNYKPIVQANIKSVIITHLISYLVVLFFSALGYRRIVIEMKNRNRAQKIILKNEAILQQRNNDLLMAKEQAVESDRLKSVFLQNMSHEIRTPMNAIMGFASFLPDSFNDKECIEEYSNIIMQRCDDLLAIINDILDISKIETKQIPLNFEECNTDVLLLEIQALFTEEQKRQDKENIKLIITNSTSKNKTFTTDKEIVKQIITNLISNALKFTNQGQIKIGITVNDFKSVIVQVSDTGIGIPATEHKKIFERFAQVEQGTNRVYNGTGLGLSIVEGLTNALSGTIHLESELGKGSTFTITLPQNQAPVYKTSNSNGAKPDYNFSGKTILIVEDDIPNAQYLKEVFKKTSVKTIHAANGTDAIRIALSQPIDVILMDIRLPDINGYDATLKIREKNKNVVIIAQTAYTSGQDRKYAIDSGCNEYLSKPVKAKTLLELVNKYLNG</sequence>
<dbReference type="SUPFAM" id="SSF55874">
    <property type="entry name" value="ATPase domain of HSP90 chaperone/DNA topoisomerase II/histidine kinase"/>
    <property type="match status" value="1"/>
</dbReference>
<evidence type="ECO:0000256" key="6">
    <source>
        <dbReference type="ARBA" id="ARBA00022679"/>
    </source>
</evidence>
<dbReference type="SMART" id="SM00448">
    <property type="entry name" value="REC"/>
    <property type="match status" value="1"/>
</dbReference>
<keyword evidence="17" id="KW-1185">Reference proteome</keyword>
<evidence type="ECO:0000256" key="10">
    <source>
        <dbReference type="ARBA" id="ARBA00023012"/>
    </source>
</evidence>
<keyword evidence="13" id="KW-0812">Transmembrane</keyword>
<evidence type="ECO:0000313" key="17">
    <source>
        <dbReference type="Proteomes" id="UP000218267"/>
    </source>
</evidence>
<dbReference type="InterPro" id="IPR005467">
    <property type="entry name" value="His_kinase_dom"/>
</dbReference>
<evidence type="ECO:0000256" key="3">
    <source>
        <dbReference type="ARBA" id="ARBA00012438"/>
    </source>
</evidence>
<dbReference type="Pfam" id="PF00512">
    <property type="entry name" value="HisKA"/>
    <property type="match status" value="1"/>
</dbReference>
<evidence type="ECO:0000256" key="12">
    <source>
        <dbReference type="PROSITE-ProRule" id="PRU00169"/>
    </source>
</evidence>
<dbReference type="GO" id="GO:0009927">
    <property type="term" value="F:histidine phosphotransfer kinase activity"/>
    <property type="evidence" value="ECO:0007669"/>
    <property type="project" value="TreeGrafter"/>
</dbReference>
<dbReference type="GO" id="GO:0005886">
    <property type="term" value="C:plasma membrane"/>
    <property type="evidence" value="ECO:0007669"/>
    <property type="project" value="UniProtKB-SubCell"/>
</dbReference>
<dbReference type="OrthoDB" id="9796330at2"/>